<evidence type="ECO:0008006" key="3">
    <source>
        <dbReference type="Google" id="ProtNLM"/>
    </source>
</evidence>
<dbReference type="Proteomes" id="UP000602004">
    <property type="component" value="Unassembled WGS sequence"/>
</dbReference>
<dbReference type="EMBL" id="BMHL01000013">
    <property type="protein sequence ID" value="GGC62830.1"/>
    <property type="molecule type" value="Genomic_DNA"/>
</dbReference>
<comment type="caution">
    <text evidence="1">The sequence shown here is derived from an EMBL/GenBank/DDBJ whole genome shotgun (WGS) entry which is preliminary data.</text>
</comment>
<name>A0ABQ1NDX5_9BURK</name>
<reference evidence="2" key="1">
    <citation type="journal article" date="2019" name="Int. J. Syst. Evol. Microbiol.">
        <title>The Global Catalogue of Microorganisms (GCM) 10K type strain sequencing project: providing services to taxonomists for standard genome sequencing and annotation.</title>
        <authorList>
            <consortium name="The Broad Institute Genomics Platform"/>
            <consortium name="The Broad Institute Genome Sequencing Center for Infectious Disease"/>
            <person name="Wu L."/>
            <person name="Ma J."/>
        </authorList>
    </citation>
    <scope>NUCLEOTIDE SEQUENCE [LARGE SCALE GENOMIC DNA]</scope>
    <source>
        <strain evidence="2">CGMCC 1.15103</strain>
    </source>
</reference>
<organism evidence="1 2">
    <name type="scientific">Paraburkholderia caffeinilytica</name>
    <dbReference type="NCBI Taxonomy" id="1761016"/>
    <lineage>
        <taxon>Bacteria</taxon>
        <taxon>Pseudomonadati</taxon>
        <taxon>Pseudomonadota</taxon>
        <taxon>Betaproteobacteria</taxon>
        <taxon>Burkholderiales</taxon>
        <taxon>Burkholderiaceae</taxon>
        <taxon>Paraburkholderia</taxon>
    </lineage>
</organism>
<dbReference type="InterPro" id="IPR027417">
    <property type="entry name" value="P-loop_NTPase"/>
</dbReference>
<evidence type="ECO:0000313" key="2">
    <source>
        <dbReference type="Proteomes" id="UP000602004"/>
    </source>
</evidence>
<accession>A0ABQ1NDX5</accession>
<dbReference type="RefSeq" id="WP_115776329.1">
    <property type="nucleotide sequence ID" value="NZ_BMHL01000013.1"/>
</dbReference>
<evidence type="ECO:0000313" key="1">
    <source>
        <dbReference type="EMBL" id="GGC62830.1"/>
    </source>
</evidence>
<dbReference type="SUPFAM" id="SSF52540">
    <property type="entry name" value="P-loop containing nucleoside triphosphate hydrolases"/>
    <property type="match status" value="1"/>
</dbReference>
<sequence>MSFNPWAARFAKSWTDEAIDAIVEVLASPPRLQGLAADPAAEVVRVGLEKIFVSGEQARQVLRIFIDIAFVHATSHFISEKAYAHGLYEPDPWGGHAAPAICFTGLAGTGKSALFIALRKLLGPPASVDIPGHGDIPLIPGWFLTVKDGTDLKRLLTPCAMPDGSQSGSADQDWSRARRIATSDLLKLSRRQAWRDGVCFIGVDEFQFITLGSVANARATSVLLNLLGLGPRLVYIANYSLVHRLRKRGHEDRDRLLQRPVVLWPEACSSPDWIRLLTEFKKLCPEVFIFDVDNVQEDIHRFTFGLKRSVVRLLVAAVRESRNKGNRIRVDEDALRRAYLSQEYSACREDVEILVKQQIQRKCLRQDLWCPFSGEDNSESVLVASRAVQDFNRKVDEDYLKSSLLPNEAAAFNAIQAEHVKDRPRGKVVSMPRQKVTAELLLEGSRQFDKGPR</sequence>
<keyword evidence="2" id="KW-1185">Reference proteome</keyword>
<protein>
    <recommendedName>
        <fullName evidence="3">AAA+ ATPase domain-containing protein</fullName>
    </recommendedName>
</protein>
<gene>
    <name evidence="1" type="ORF">GCM10011400_58340</name>
</gene>
<proteinExistence type="predicted"/>